<dbReference type="SUPFAM" id="SSF52467">
    <property type="entry name" value="DHS-like NAD/FAD-binding domain"/>
    <property type="match status" value="1"/>
</dbReference>
<gene>
    <name evidence="1" type="ORF">AWC17_08390</name>
</gene>
<proteinExistence type="predicted"/>
<dbReference type="Pfam" id="PF13289">
    <property type="entry name" value="SIR2_2"/>
    <property type="match status" value="1"/>
</dbReference>
<dbReference type="Proteomes" id="UP000193781">
    <property type="component" value="Unassembled WGS sequence"/>
</dbReference>
<reference evidence="1 2" key="1">
    <citation type="submission" date="2016-01" db="EMBL/GenBank/DDBJ databases">
        <title>The new phylogeny of the genus Mycobacterium.</title>
        <authorList>
            <person name="Tarcisio F."/>
            <person name="Conor M."/>
            <person name="Antonella G."/>
            <person name="Elisabetta G."/>
            <person name="Giulia F.S."/>
            <person name="Sara T."/>
            <person name="Anna F."/>
            <person name="Clotilde B."/>
            <person name="Roberto B."/>
            <person name="Veronica D.S."/>
            <person name="Fabio R."/>
            <person name="Monica P."/>
            <person name="Olivier J."/>
            <person name="Enrico T."/>
            <person name="Nicola S."/>
        </authorList>
    </citation>
    <scope>NUCLEOTIDE SEQUENCE [LARGE SCALE GENOMIC DNA]</scope>
    <source>
        <strain evidence="1 2">DSM 44803</strain>
    </source>
</reference>
<dbReference type="Gene3D" id="3.40.50.1220">
    <property type="entry name" value="TPP-binding domain"/>
    <property type="match status" value="1"/>
</dbReference>
<evidence type="ECO:0000313" key="1">
    <source>
        <dbReference type="EMBL" id="ORW20107.1"/>
    </source>
</evidence>
<dbReference type="OrthoDB" id="5509947at2"/>
<dbReference type="AlphaFoldDB" id="A0A1X1Z9J8"/>
<dbReference type="InterPro" id="IPR029035">
    <property type="entry name" value="DHS-like_NAD/FAD-binding_dom"/>
</dbReference>
<accession>A0A1X1Z9J8</accession>
<keyword evidence="2" id="KW-1185">Reference proteome</keyword>
<comment type="caution">
    <text evidence="1">The sequence shown here is derived from an EMBL/GenBank/DDBJ whole genome shotgun (WGS) entry which is preliminary data.</text>
</comment>
<sequence>MADQTEFVLHLNYVEHTGRVCKMYLNGTDLPIDLIEAHASGKLVIFVGAGASIPQPSALPSFKDLVKEIRATSNLQSRFTDDDLDNQPLDEILGKINDDHGVDVHQRVHELASKTDSQPSPLHEAIARLASASTIRIVTTNYDHHLSTQLGDEATEYLAPALPMGDDFTGIVYIHGRLDQDSRRLVCTDEDFGKAYLTDAWAARFLDRMFATHSVLFVGYSHNDTIMKYLARGLGGRSQNRYALTADADSPLWRQLGITPIECSYDDQPVVLNDWAALASEGLLGHRARVKALVAEQDPSPVPDAVSYLETVIGDKNTVRFFTEFARGQSWLRWVSGRPEFATLFWPAPSVDPDVTHALARWFADNYVNDDDVSDVAFQIVAESGPHLVDDFVFAICRQLSLHKGPLSQRMRRWLLLVTGRHENRSQVTLLASILDDTTLASDPKTALFLFDYLTEPLVVASGRHFGATFEATTRENHSLLRLSWDTVYRPFLDQYASQLLAVMDRHLRRAHLQLTLAGESDRQRPSLWRPAISIAEDHQPGTPLGFLIDAARESLESLLAAQNAEADRYLESWADSDVVLLRRLAIHGWTCRTDKTSSEKLQWFLSTGWLHSLDLRSEASRLITDTVGSADHQSVTALIDDLLAHSGNDMYGPWRAAALLTSIKQANPSLAGMDEALATLASSHPEIAEQDDGSSSQEPSAWDMSPPMEIEQLHQQLGEEPAATVGALIACEAETAGWENQRRWEQLAGAISALTQQYPEDGFVLLDSIGLGHEEISNAVVRGWAQTADESIAPQILTRISHLELEPIIRQVTAMLGGFGSQSQPLGWHRFDESVELAQMCWEATDPQTSRAFSDGNDFLTNAINHPAGQLATYWVDRVGHLWRDAADSWNGIPPDLADYLVELSTHDDSRSEAARTVFSAYLAFFHAADKKWCKQFLMPMLDWSDPSIARMAWTGYLSHGRGSDQLLADGFLDLLIEALGHRHELIPRASRNLPLLLAKIAVESGVDPGTWINSFVAACSPTDLVEWAQDVGHELRALDPAVSDAQWGRWIRDYLTDRIRSIPKALAPEEVSAIAVWVLYLSDSMGAAIDLLLRVPSAGLDMHNLFLHELRDERMECEPENLARLVGSLLGATTGQFYDALDVQRVYRRFKDCGVSPDALREIAEAALALGFQVE</sequence>
<dbReference type="RefSeq" id="WP_046182382.1">
    <property type="nucleotide sequence ID" value="NZ_LASX01000017.1"/>
</dbReference>
<name>A0A1X1Z9J8_9MYCO</name>
<evidence type="ECO:0000313" key="2">
    <source>
        <dbReference type="Proteomes" id="UP000193781"/>
    </source>
</evidence>
<dbReference type="EMBL" id="LQPH01000134">
    <property type="protein sequence ID" value="ORW20107.1"/>
    <property type="molecule type" value="Genomic_DNA"/>
</dbReference>
<protein>
    <recommendedName>
        <fullName evidence="3">SIR2-like domain-containing protein</fullName>
    </recommendedName>
</protein>
<evidence type="ECO:0008006" key="3">
    <source>
        <dbReference type="Google" id="ProtNLM"/>
    </source>
</evidence>
<organism evidence="1 2">
    <name type="scientific">Mycobacterium nebraskense</name>
    <dbReference type="NCBI Taxonomy" id="244292"/>
    <lineage>
        <taxon>Bacteria</taxon>
        <taxon>Bacillati</taxon>
        <taxon>Actinomycetota</taxon>
        <taxon>Actinomycetes</taxon>
        <taxon>Mycobacteriales</taxon>
        <taxon>Mycobacteriaceae</taxon>
        <taxon>Mycobacterium</taxon>
    </lineage>
</organism>